<dbReference type="GO" id="GO:0006355">
    <property type="term" value="P:regulation of DNA-templated transcription"/>
    <property type="evidence" value="ECO:0007669"/>
    <property type="project" value="InterPro"/>
</dbReference>
<evidence type="ECO:0000313" key="14">
    <source>
        <dbReference type="Proteomes" id="UP000494216"/>
    </source>
</evidence>
<feature type="transmembrane region" description="Helical" evidence="8">
    <location>
        <begin position="14"/>
        <end position="31"/>
    </location>
</feature>
<dbReference type="Pfam" id="PF00512">
    <property type="entry name" value="HisKA"/>
    <property type="match status" value="1"/>
</dbReference>
<dbReference type="SMART" id="SM00086">
    <property type="entry name" value="PAC"/>
    <property type="match status" value="3"/>
</dbReference>
<evidence type="ECO:0000256" key="5">
    <source>
        <dbReference type="ARBA" id="ARBA00022777"/>
    </source>
</evidence>
<name>A0A8S0WXK1_9GAMM</name>
<feature type="domain" description="PAS" evidence="11">
    <location>
        <begin position="511"/>
        <end position="585"/>
    </location>
</feature>
<dbReference type="GO" id="GO:0009927">
    <property type="term" value="F:histidine phosphotransfer kinase activity"/>
    <property type="evidence" value="ECO:0007669"/>
    <property type="project" value="TreeGrafter"/>
</dbReference>
<organism evidence="13 14">
    <name type="scientific">Candidatus Methylobacter favarea</name>
    <dbReference type="NCBI Taxonomy" id="2707345"/>
    <lineage>
        <taxon>Bacteria</taxon>
        <taxon>Pseudomonadati</taxon>
        <taxon>Pseudomonadota</taxon>
        <taxon>Gammaproteobacteria</taxon>
        <taxon>Methylococcales</taxon>
        <taxon>Methylococcaceae</taxon>
        <taxon>Methylobacter</taxon>
    </lineage>
</organism>
<comment type="catalytic activity">
    <reaction evidence="1">
        <text>ATP + protein L-histidine = ADP + protein N-phospho-L-histidine.</text>
        <dbReference type="EC" id="2.7.13.3"/>
    </reaction>
</comment>
<dbReference type="Proteomes" id="UP000494216">
    <property type="component" value="Unassembled WGS sequence"/>
</dbReference>
<evidence type="ECO:0000256" key="2">
    <source>
        <dbReference type="ARBA" id="ARBA00012438"/>
    </source>
</evidence>
<dbReference type="PROSITE" id="PS50112">
    <property type="entry name" value="PAS"/>
    <property type="match status" value="3"/>
</dbReference>
<feature type="domain" description="PAS" evidence="11">
    <location>
        <begin position="244"/>
        <end position="317"/>
    </location>
</feature>
<dbReference type="PRINTS" id="PR00344">
    <property type="entry name" value="BCTRLSENSOR"/>
</dbReference>
<keyword evidence="5 13" id="KW-0418">Kinase</keyword>
<dbReference type="CDD" id="cd19410">
    <property type="entry name" value="HK9-like_sensor"/>
    <property type="match status" value="1"/>
</dbReference>
<dbReference type="NCBIfam" id="TIGR00229">
    <property type="entry name" value="sensory_box"/>
    <property type="match status" value="3"/>
</dbReference>
<sequence length="1031" mass="114798">MKTFYKKISWLCDVSLLIVLGIGLLLAFFTFEHSEEAAAWRKHSFMLLEKANSLLSKLENAETGRRGYLLTRDASYLEPGVEVRGTIKQQMDELYQMTRDNPVQIARLKALSPLVEAHAALLDEAIELSNKQHSQGSIEVFSGGEGRKLMTSIRNELRRFIKVEDDILAQRDARFHTSMQRLFVNLTVISGGGLLIAVLMGFLLYRESQRRLDALAYAEAQRHLEMQRAANKQLELSNAELKVKEEKLAVTLNSIGDAVMTTDAEGRVTNLNPLAELYTGWSLQEARSRPIADVFNIINQETRQPAAIPVMETLKHGIIKGLANHTVLIARDGKEYVIADSCAPIHDLDGKVIGAVLVFRDVTQEYAAQQALNNSAARIQTLLDTVVDGILTVDERDGMIETVNHAVERIFGYSAVELIGQNFSLLIPELKFNQGKGSLGFYSATDEERTADTGREVEGRRKDGSSFPIDMAVSEMWLGGQHYFTCILRDITVRKRIEAEQALLEQRLRDQQLNTRSLIESNVDALATIDPLGIIADVNQQMELLTGCSRDELIGTSFKNYFTDPNFAEAVNKRVLNEKKLIDYELTARARNGAEKVVSINAATFYDRSGKLLGIFAAARDVTERKRFEQKLYENNIELEAAKTAAEKANLAKSDFLSRMSHELRTPLNAILGFAQLLEAGSPPPTAIQSVRLHEILKAGWYLLDLINEILDLAVIESGKVSLSQEPLSIIEIMHECQTMIEPEAKNRGIQLSFHEFDCDLFVMADRTRMKQVLINLLSNAIKYNREQGKVEVKCSVISPERIRISITDTGEGITPEMLGQLFQPFNRLGQENGAQEGTGIGLVVTRQLVELMGGTIGVESTVGVGSEFWIELIRHVSAQSAHEKTGVLAFAPHYLTDASSRTLLYVEDNPANLLLVEHLVSDYPNIRLLQAKNGKLGIELARTHQPDMILMDINLPGLSGMEALKILREDPATAHIPIVALSANAMFRDIEKSIKAGFFKYLTKPIKLEELMNTLNEAVKLAEAGSVNSK</sequence>
<dbReference type="InterPro" id="IPR036890">
    <property type="entry name" value="HATPase_C_sf"/>
</dbReference>
<feature type="domain" description="PAS" evidence="11">
    <location>
        <begin position="375"/>
        <end position="429"/>
    </location>
</feature>
<dbReference type="GO" id="GO:0005886">
    <property type="term" value="C:plasma membrane"/>
    <property type="evidence" value="ECO:0007669"/>
    <property type="project" value="UniProtKB-ARBA"/>
</dbReference>
<dbReference type="PROSITE" id="PS50109">
    <property type="entry name" value="HIS_KIN"/>
    <property type="match status" value="1"/>
</dbReference>
<dbReference type="InterPro" id="IPR005467">
    <property type="entry name" value="His_kinase_dom"/>
</dbReference>
<dbReference type="RefSeq" id="WP_174624216.1">
    <property type="nucleotide sequence ID" value="NZ_CADCXN010000001.1"/>
</dbReference>
<evidence type="ECO:0000256" key="8">
    <source>
        <dbReference type="SAM" id="Phobius"/>
    </source>
</evidence>
<keyword evidence="14" id="KW-1185">Reference proteome</keyword>
<keyword evidence="3 6" id="KW-0597">Phosphoprotein</keyword>
<reference evidence="13 14" key="1">
    <citation type="submission" date="2020-02" db="EMBL/GenBank/DDBJ databases">
        <authorList>
            <person name="Hogendoorn C."/>
        </authorList>
    </citation>
    <scope>NUCLEOTIDE SEQUENCE [LARGE SCALE GENOMIC DNA]</scope>
    <source>
        <strain evidence="13">METHB21</strain>
    </source>
</reference>
<dbReference type="SUPFAM" id="SSF55785">
    <property type="entry name" value="PYP-like sensor domain (PAS domain)"/>
    <property type="match status" value="3"/>
</dbReference>
<evidence type="ECO:0000256" key="6">
    <source>
        <dbReference type="PROSITE-ProRule" id="PRU00169"/>
    </source>
</evidence>
<keyword evidence="4 13" id="KW-0808">Transferase</keyword>
<proteinExistence type="predicted"/>
<dbReference type="InterPro" id="IPR007891">
    <property type="entry name" value="CHASE3"/>
</dbReference>
<dbReference type="SUPFAM" id="SSF47384">
    <property type="entry name" value="Homodimeric domain of signal transducing histidine kinase"/>
    <property type="match status" value="1"/>
</dbReference>
<dbReference type="Pfam" id="PF02518">
    <property type="entry name" value="HATPase_c"/>
    <property type="match status" value="1"/>
</dbReference>
<dbReference type="Gene3D" id="3.40.50.2300">
    <property type="match status" value="1"/>
</dbReference>
<evidence type="ECO:0000256" key="3">
    <source>
        <dbReference type="ARBA" id="ARBA00022553"/>
    </source>
</evidence>
<evidence type="ECO:0000256" key="7">
    <source>
        <dbReference type="SAM" id="Coils"/>
    </source>
</evidence>
<dbReference type="EMBL" id="CADCXN010000001">
    <property type="protein sequence ID" value="CAA9888761.1"/>
    <property type="molecule type" value="Genomic_DNA"/>
</dbReference>
<evidence type="ECO:0000256" key="4">
    <source>
        <dbReference type="ARBA" id="ARBA00022679"/>
    </source>
</evidence>
<dbReference type="InterPro" id="IPR013767">
    <property type="entry name" value="PAS_fold"/>
</dbReference>
<dbReference type="InterPro" id="IPR036097">
    <property type="entry name" value="HisK_dim/P_sf"/>
</dbReference>
<dbReference type="SMART" id="SM00388">
    <property type="entry name" value="HisKA"/>
    <property type="match status" value="1"/>
</dbReference>
<keyword evidence="7" id="KW-0175">Coiled coil</keyword>
<dbReference type="Pfam" id="PF00989">
    <property type="entry name" value="PAS"/>
    <property type="match status" value="2"/>
</dbReference>
<dbReference type="Gene3D" id="1.10.287.130">
    <property type="match status" value="1"/>
</dbReference>
<dbReference type="AlphaFoldDB" id="A0A8S0WXK1"/>
<evidence type="ECO:0000313" key="13">
    <source>
        <dbReference type="EMBL" id="CAA9888761.1"/>
    </source>
</evidence>
<dbReference type="PROSITE" id="PS50110">
    <property type="entry name" value="RESPONSE_REGULATORY"/>
    <property type="match status" value="1"/>
</dbReference>
<evidence type="ECO:0000259" key="10">
    <source>
        <dbReference type="PROSITE" id="PS50110"/>
    </source>
</evidence>
<gene>
    <name evidence="13" type="primary">aruS</name>
    <name evidence="13" type="ORF">METHB2_10023</name>
</gene>
<dbReference type="Gene3D" id="3.30.450.20">
    <property type="entry name" value="PAS domain"/>
    <property type="match status" value="3"/>
</dbReference>
<dbReference type="SMART" id="SM00091">
    <property type="entry name" value="PAS"/>
    <property type="match status" value="3"/>
</dbReference>
<feature type="modified residue" description="4-aspartylphosphate" evidence="6">
    <location>
        <position position="953"/>
    </location>
</feature>
<dbReference type="FunFam" id="3.30.565.10:FF:000006">
    <property type="entry name" value="Sensor histidine kinase WalK"/>
    <property type="match status" value="1"/>
</dbReference>
<keyword evidence="8" id="KW-0472">Membrane</keyword>
<keyword evidence="8" id="KW-1133">Transmembrane helix</keyword>
<dbReference type="EC" id="2.7.13.3" evidence="2"/>
<feature type="transmembrane region" description="Helical" evidence="8">
    <location>
        <begin position="182"/>
        <end position="205"/>
    </location>
</feature>
<dbReference type="PROSITE" id="PS50113">
    <property type="entry name" value="PAC"/>
    <property type="match status" value="2"/>
</dbReference>
<dbReference type="Pfam" id="PF08448">
    <property type="entry name" value="PAS_4"/>
    <property type="match status" value="1"/>
</dbReference>
<feature type="domain" description="PAC" evidence="12">
    <location>
        <begin position="582"/>
        <end position="634"/>
    </location>
</feature>
<accession>A0A8S0WXK1</accession>
<dbReference type="InterPro" id="IPR004358">
    <property type="entry name" value="Sig_transdc_His_kin-like_C"/>
</dbReference>
<feature type="domain" description="Response regulatory" evidence="10">
    <location>
        <begin position="903"/>
        <end position="1020"/>
    </location>
</feature>
<dbReference type="CDD" id="cd16922">
    <property type="entry name" value="HATPase_EvgS-ArcB-TorS-like"/>
    <property type="match status" value="1"/>
</dbReference>
<dbReference type="InterPro" id="IPR000700">
    <property type="entry name" value="PAS-assoc_C"/>
</dbReference>
<dbReference type="InterPro" id="IPR035965">
    <property type="entry name" value="PAS-like_dom_sf"/>
</dbReference>
<dbReference type="CDD" id="cd00130">
    <property type="entry name" value="PAS"/>
    <property type="match status" value="3"/>
</dbReference>
<dbReference type="SUPFAM" id="SSF55874">
    <property type="entry name" value="ATPase domain of HSP90 chaperone/DNA topoisomerase II/histidine kinase"/>
    <property type="match status" value="1"/>
</dbReference>
<feature type="domain" description="Histidine kinase" evidence="9">
    <location>
        <begin position="659"/>
        <end position="877"/>
    </location>
</feature>
<dbReference type="InterPro" id="IPR011006">
    <property type="entry name" value="CheY-like_superfamily"/>
</dbReference>
<dbReference type="InterPro" id="IPR003594">
    <property type="entry name" value="HATPase_dom"/>
</dbReference>
<feature type="domain" description="PAC" evidence="12">
    <location>
        <begin position="322"/>
        <end position="374"/>
    </location>
</feature>
<protein>
    <recommendedName>
        <fullName evidence="2">histidine kinase</fullName>
        <ecNumber evidence="2">2.7.13.3</ecNumber>
    </recommendedName>
</protein>
<evidence type="ECO:0000259" key="9">
    <source>
        <dbReference type="PROSITE" id="PS50109"/>
    </source>
</evidence>
<dbReference type="PANTHER" id="PTHR43047:SF72">
    <property type="entry name" value="OSMOSENSING HISTIDINE PROTEIN KINASE SLN1"/>
    <property type="match status" value="1"/>
</dbReference>
<dbReference type="Pfam" id="PF05227">
    <property type="entry name" value="CHASE3"/>
    <property type="match status" value="1"/>
</dbReference>
<keyword evidence="8" id="KW-0812">Transmembrane</keyword>
<evidence type="ECO:0000259" key="11">
    <source>
        <dbReference type="PROSITE" id="PS50112"/>
    </source>
</evidence>
<dbReference type="SMART" id="SM00448">
    <property type="entry name" value="REC"/>
    <property type="match status" value="1"/>
</dbReference>
<dbReference type="InterPro" id="IPR003661">
    <property type="entry name" value="HisK_dim/P_dom"/>
</dbReference>
<dbReference type="InterPro" id="IPR001789">
    <property type="entry name" value="Sig_transdc_resp-reg_receiver"/>
</dbReference>
<dbReference type="Pfam" id="PF00072">
    <property type="entry name" value="Response_reg"/>
    <property type="match status" value="1"/>
</dbReference>
<dbReference type="GO" id="GO:0000155">
    <property type="term" value="F:phosphorelay sensor kinase activity"/>
    <property type="evidence" value="ECO:0007669"/>
    <property type="project" value="InterPro"/>
</dbReference>
<dbReference type="PANTHER" id="PTHR43047">
    <property type="entry name" value="TWO-COMPONENT HISTIDINE PROTEIN KINASE"/>
    <property type="match status" value="1"/>
</dbReference>
<dbReference type="InterPro" id="IPR000014">
    <property type="entry name" value="PAS"/>
</dbReference>
<feature type="coiled-coil region" evidence="7">
    <location>
        <begin position="217"/>
        <end position="249"/>
    </location>
</feature>
<evidence type="ECO:0000259" key="12">
    <source>
        <dbReference type="PROSITE" id="PS50113"/>
    </source>
</evidence>
<comment type="caution">
    <text evidence="13">The sequence shown here is derived from an EMBL/GenBank/DDBJ whole genome shotgun (WGS) entry which is preliminary data.</text>
</comment>
<dbReference type="InterPro" id="IPR001610">
    <property type="entry name" value="PAC"/>
</dbReference>
<dbReference type="SMART" id="SM00387">
    <property type="entry name" value="HATPase_c"/>
    <property type="match status" value="1"/>
</dbReference>
<dbReference type="CDD" id="cd00082">
    <property type="entry name" value="HisKA"/>
    <property type="match status" value="1"/>
</dbReference>
<dbReference type="SUPFAM" id="SSF52172">
    <property type="entry name" value="CheY-like"/>
    <property type="match status" value="1"/>
</dbReference>
<evidence type="ECO:0000256" key="1">
    <source>
        <dbReference type="ARBA" id="ARBA00000085"/>
    </source>
</evidence>
<dbReference type="Gene3D" id="3.30.565.10">
    <property type="entry name" value="Histidine kinase-like ATPase, C-terminal domain"/>
    <property type="match status" value="1"/>
</dbReference>
<dbReference type="InterPro" id="IPR013656">
    <property type="entry name" value="PAS_4"/>
</dbReference>